<protein>
    <recommendedName>
        <fullName evidence="6 7">Thioredoxin</fullName>
    </recommendedName>
</protein>
<reference evidence="11 12" key="1">
    <citation type="submission" date="2015-10" db="EMBL/GenBank/DDBJ databases">
        <title>Draft Genome Sequence of Chlorobium limicola strain Frasassi Growing under Artificial Lighting in the Frasassi Cave System.</title>
        <authorList>
            <person name="Mansor M."/>
            <person name="Macalady J."/>
        </authorList>
    </citation>
    <scope>NUCLEOTIDE SEQUENCE [LARGE SCALE GENOMIC DNA]</scope>
    <source>
        <strain evidence="11 12">Frasassi</strain>
    </source>
</reference>
<gene>
    <name evidence="11" type="ORF">ASB62_01115</name>
</gene>
<dbReference type="GO" id="GO:0005737">
    <property type="term" value="C:cytoplasm"/>
    <property type="evidence" value="ECO:0007669"/>
    <property type="project" value="TreeGrafter"/>
</dbReference>
<feature type="disulfide bond" description="Redox-active" evidence="9">
    <location>
        <begin position="25"/>
        <end position="28"/>
    </location>
</feature>
<feature type="active site" description="Nucleophile" evidence="8">
    <location>
        <position position="28"/>
    </location>
</feature>
<evidence type="ECO:0000256" key="4">
    <source>
        <dbReference type="ARBA" id="ARBA00023157"/>
    </source>
</evidence>
<dbReference type="NCBIfam" id="TIGR01068">
    <property type="entry name" value="thioredoxin"/>
    <property type="match status" value="1"/>
</dbReference>
<dbReference type="PIRSF" id="PIRSF000077">
    <property type="entry name" value="Thioredoxin"/>
    <property type="match status" value="1"/>
</dbReference>
<dbReference type="Pfam" id="PF00085">
    <property type="entry name" value="Thioredoxin"/>
    <property type="match status" value="1"/>
</dbReference>
<dbReference type="PANTHER" id="PTHR45663">
    <property type="entry name" value="GEO12009P1"/>
    <property type="match status" value="1"/>
</dbReference>
<evidence type="ECO:0000256" key="5">
    <source>
        <dbReference type="ARBA" id="ARBA00023284"/>
    </source>
</evidence>
<keyword evidence="5 9" id="KW-0676">Redox-active center</keyword>
<feature type="active site" description="Nucleophile" evidence="8">
    <location>
        <position position="25"/>
    </location>
</feature>
<dbReference type="InterPro" id="IPR017937">
    <property type="entry name" value="Thioredoxin_CS"/>
</dbReference>
<dbReference type="PANTHER" id="PTHR45663:SF11">
    <property type="entry name" value="GEO12009P1"/>
    <property type="match status" value="1"/>
</dbReference>
<evidence type="ECO:0000256" key="6">
    <source>
        <dbReference type="NCBIfam" id="TIGR01068"/>
    </source>
</evidence>
<evidence type="ECO:0000313" key="12">
    <source>
        <dbReference type="Proteomes" id="UP000053937"/>
    </source>
</evidence>
<comment type="caution">
    <text evidence="11">The sequence shown here is derived from an EMBL/GenBank/DDBJ whole genome shotgun (WGS) entry which is preliminary data.</text>
</comment>
<keyword evidence="2" id="KW-0813">Transport</keyword>
<dbReference type="CDD" id="cd02947">
    <property type="entry name" value="TRX_family"/>
    <property type="match status" value="1"/>
</dbReference>
<keyword evidence="12" id="KW-1185">Reference proteome</keyword>
<feature type="site" description="Deprotonates C-terminal active site Cys" evidence="8">
    <location>
        <position position="27"/>
    </location>
</feature>
<dbReference type="Proteomes" id="UP000053937">
    <property type="component" value="Unassembled WGS sequence"/>
</dbReference>
<feature type="site" description="Contributes to redox potential value" evidence="8">
    <location>
        <position position="26"/>
    </location>
</feature>
<dbReference type="InterPro" id="IPR036249">
    <property type="entry name" value="Thioredoxin-like_sf"/>
</dbReference>
<dbReference type="SUPFAM" id="SSF52833">
    <property type="entry name" value="Thioredoxin-like"/>
    <property type="match status" value="1"/>
</dbReference>
<name>A0A101JTN4_CHLLI</name>
<dbReference type="FunFam" id="3.40.30.10:FF:000001">
    <property type="entry name" value="Thioredoxin"/>
    <property type="match status" value="1"/>
</dbReference>
<dbReference type="InterPro" id="IPR013766">
    <property type="entry name" value="Thioredoxin_domain"/>
</dbReference>
<evidence type="ECO:0000259" key="10">
    <source>
        <dbReference type="PROSITE" id="PS51352"/>
    </source>
</evidence>
<keyword evidence="3" id="KW-0249">Electron transport</keyword>
<dbReference type="PRINTS" id="PR00421">
    <property type="entry name" value="THIOREDOXIN"/>
</dbReference>
<evidence type="ECO:0000256" key="3">
    <source>
        <dbReference type="ARBA" id="ARBA00022982"/>
    </source>
</evidence>
<evidence type="ECO:0000256" key="9">
    <source>
        <dbReference type="PIRSR" id="PIRSR000077-4"/>
    </source>
</evidence>
<proteinExistence type="inferred from homology"/>
<comment type="similarity">
    <text evidence="1 7">Belongs to the thioredoxin family.</text>
</comment>
<sequence>MSQSLNDLIQSSAVPVFVDFWAEWCGPCRMVAPSVKQLAEDFKGRLTVVKVNVDRQPAAASQFQVQGIPALMLFDNGKLVWRTAGALPYQQIRAEVVKVLGG</sequence>
<dbReference type="Gene3D" id="3.40.30.10">
    <property type="entry name" value="Glutaredoxin"/>
    <property type="match status" value="1"/>
</dbReference>
<dbReference type="InterPro" id="IPR005746">
    <property type="entry name" value="Thioredoxin"/>
</dbReference>
<dbReference type="PROSITE" id="PS00194">
    <property type="entry name" value="THIOREDOXIN_1"/>
    <property type="match status" value="1"/>
</dbReference>
<feature type="site" description="Deprotonates C-terminal active site Cys" evidence="8">
    <location>
        <position position="19"/>
    </location>
</feature>
<feature type="domain" description="Thioredoxin" evidence="10">
    <location>
        <begin position="1"/>
        <end position="101"/>
    </location>
</feature>
<dbReference type="AlphaFoldDB" id="A0A101JTN4"/>
<dbReference type="GO" id="GO:0015035">
    <property type="term" value="F:protein-disulfide reductase activity"/>
    <property type="evidence" value="ECO:0007669"/>
    <property type="project" value="UniProtKB-UniRule"/>
</dbReference>
<organism evidence="11 12">
    <name type="scientific">Chlorobium limicola</name>
    <dbReference type="NCBI Taxonomy" id="1092"/>
    <lineage>
        <taxon>Bacteria</taxon>
        <taxon>Pseudomonadati</taxon>
        <taxon>Chlorobiota</taxon>
        <taxon>Chlorobiia</taxon>
        <taxon>Chlorobiales</taxon>
        <taxon>Chlorobiaceae</taxon>
        <taxon>Chlorobium/Pelodictyon group</taxon>
        <taxon>Chlorobium</taxon>
    </lineage>
</organism>
<dbReference type="EMBL" id="LMBR01000014">
    <property type="protein sequence ID" value="KUL32835.1"/>
    <property type="molecule type" value="Genomic_DNA"/>
</dbReference>
<evidence type="ECO:0000256" key="1">
    <source>
        <dbReference type="ARBA" id="ARBA00008987"/>
    </source>
</evidence>
<evidence type="ECO:0000256" key="8">
    <source>
        <dbReference type="PIRSR" id="PIRSR000077-1"/>
    </source>
</evidence>
<evidence type="ECO:0000256" key="7">
    <source>
        <dbReference type="PIRNR" id="PIRNR000077"/>
    </source>
</evidence>
<keyword evidence="4 9" id="KW-1015">Disulfide bond</keyword>
<accession>A0A101JTN4</accession>
<evidence type="ECO:0000256" key="2">
    <source>
        <dbReference type="ARBA" id="ARBA00022448"/>
    </source>
</evidence>
<dbReference type="RefSeq" id="WP_059138272.1">
    <property type="nucleotide sequence ID" value="NZ_LMBR01000014.1"/>
</dbReference>
<dbReference type="OrthoDB" id="9790390at2"/>
<dbReference type="PROSITE" id="PS51352">
    <property type="entry name" value="THIOREDOXIN_2"/>
    <property type="match status" value="1"/>
</dbReference>
<evidence type="ECO:0000313" key="11">
    <source>
        <dbReference type="EMBL" id="KUL32835.1"/>
    </source>
</evidence>